<evidence type="ECO:0000313" key="1">
    <source>
        <dbReference type="EMBL" id="KKN40524.1"/>
    </source>
</evidence>
<accession>A0A0F9QDA7</accession>
<evidence type="ECO:0008006" key="2">
    <source>
        <dbReference type="Google" id="ProtNLM"/>
    </source>
</evidence>
<dbReference type="AlphaFoldDB" id="A0A0F9QDA7"/>
<dbReference type="SUPFAM" id="SSF48239">
    <property type="entry name" value="Terpenoid cyclases/Protein prenyltransferases"/>
    <property type="match status" value="1"/>
</dbReference>
<reference evidence="1" key="1">
    <citation type="journal article" date="2015" name="Nature">
        <title>Complex archaea that bridge the gap between prokaryotes and eukaryotes.</title>
        <authorList>
            <person name="Spang A."/>
            <person name="Saw J.H."/>
            <person name="Jorgensen S.L."/>
            <person name="Zaremba-Niedzwiedzka K."/>
            <person name="Martijn J."/>
            <person name="Lind A.E."/>
            <person name="van Eijk R."/>
            <person name="Schleper C."/>
            <person name="Guy L."/>
            <person name="Ettema T.J."/>
        </authorList>
    </citation>
    <scope>NUCLEOTIDE SEQUENCE</scope>
</reference>
<proteinExistence type="predicted"/>
<name>A0A0F9QDA7_9ZZZZ</name>
<protein>
    <recommendedName>
        <fullName evidence="2">Squalene cyclase C-terminal domain-containing protein</fullName>
    </recommendedName>
</protein>
<dbReference type="InterPro" id="IPR008930">
    <property type="entry name" value="Terpenoid_cyclase/PrenylTrfase"/>
</dbReference>
<comment type="caution">
    <text evidence="1">The sequence shown here is derived from an EMBL/GenBank/DDBJ whole genome shotgun (WGS) entry which is preliminary data.</text>
</comment>
<dbReference type="EMBL" id="LAZR01001700">
    <property type="protein sequence ID" value="KKN40524.1"/>
    <property type="molecule type" value="Genomic_DNA"/>
</dbReference>
<organism evidence="1">
    <name type="scientific">marine sediment metagenome</name>
    <dbReference type="NCBI Taxonomy" id="412755"/>
    <lineage>
        <taxon>unclassified sequences</taxon>
        <taxon>metagenomes</taxon>
        <taxon>ecological metagenomes</taxon>
    </lineage>
</organism>
<gene>
    <name evidence="1" type="ORF">LCGC14_0732550</name>
</gene>
<sequence length="320" mass="37067">MNIPNNVIEWLLEEENPSIRYRSMRELQEVPESDPNLKLVKKQISSYKPVKKMLEGMHPEGFWEVISPSTKKSYGKGVEYRQNSTHFILSYLAELGMTREDPKIEIAANRYLSLQQADGDFLGHVSCLFGMNIRTFIHLGFKEDPRLKKTIELMKNSVRFDNGYLCDRVEEKNKKGKQAKSCVRGSVKALFALGELPELWDESFSKKIVNYFLNRNVLYKTTDTETYVNADAGSTIFPFYWRFGLIDVILPLAKMGFGNDPRMNSAWKVLAWHKTQEGKYICDGSHNNKYWKIGKSGLANKWITFYAYLCLDHKEKANKL</sequence>